<protein>
    <recommendedName>
        <fullName evidence="4">DUF4369 domain-containing protein</fullName>
    </recommendedName>
</protein>
<evidence type="ECO:0000313" key="2">
    <source>
        <dbReference type="EMBL" id="TWR29975.1"/>
    </source>
</evidence>
<keyword evidence="1" id="KW-0732">Signal</keyword>
<organism evidence="2 3">
    <name type="scientific">Mucilaginibacter pallidiroseus</name>
    <dbReference type="NCBI Taxonomy" id="2599295"/>
    <lineage>
        <taxon>Bacteria</taxon>
        <taxon>Pseudomonadati</taxon>
        <taxon>Bacteroidota</taxon>
        <taxon>Sphingobacteriia</taxon>
        <taxon>Sphingobacteriales</taxon>
        <taxon>Sphingobacteriaceae</taxon>
        <taxon>Mucilaginibacter</taxon>
    </lineage>
</organism>
<dbReference type="EMBL" id="VOEJ01000003">
    <property type="protein sequence ID" value="TWR29975.1"/>
    <property type="molecule type" value="Genomic_DNA"/>
</dbReference>
<dbReference type="OrthoDB" id="789332at2"/>
<keyword evidence="3" id="KW-1185">Reference proteome</keyword>
<proteinExistence type="predicted"/>
<evidence type="ECO:0000256" key="1">
    <source>
        <dbReference type="SAM" id="SignalP"/>
    </source>
</evidence>
<comment type="caution">
    <text evidence="2">The sequence shown here is derived from an EMBL/GenBank/DDBJ whole genome shotgun (WGS) entry which is preliminary data.</text>
</comment>
<gene>
    <name evidence="2" type="ORF">FPZ43_09000</name>
</gene>
<dbReference type="Gene3D" id="3.40.30.10">
    <property type="entry name" value="Glutaredoxin"/>
    <property type="match status" value="1"/>
</dbReference>
<sequence>MKYYFAFIALVLLAACNTKTSPSLQLTVNAPGITNGLVIIKQYNEVVETQPIKNGQMSLNKSLPAPAYYTITVIDNNKPADQKATYDVYLEQAAYKVDLNTPRLTTYPEIKTSSSTQNQLSGYYKMLGNATAVLDKSIDSAKAVLATPKVATMPKKERAMLYTQTQKLQEERRKKELETLKAYVTKNPQNEIGAHIMVQQAYFESPAAYNAVFAKLPQNIRESDDGIKISNKLNAMLHTLGSSPAPALVGNTPDGKAFNRSMLKNKVTLIEFWKSSHQVSAINHAKMVNGLILTDADKPKFGILSVSLDTDADEWKKTIDQDHLSWLQISDLKGDASPNVTKWNITKLPAYFLVDYKWRIIKADADLIDVDGDVHEYLQKHR</sequence>
<evidence type="ECO:0000313" key="3">
    <source>
        <dbReference type="Proteomes" id="UP000320042"/>
    </source>
</evidence>
<dbReference type="PROSITE" id="PS51257">
    <property type="entry name" value="PROKAR_LIPOPROTEIN"/>
    <property type="match status" value="1"/>
</dbReference>
<dbReference type="Proteomes" id="UP000320042">
    <property type="component" value="Unassembled WGS sequence"/>
</dbReference>
<dbReference type="InterPro" id="IPR036249">
    <property type="entry name" value="Thioredoxin-like_sf"/>
</dbReference>
<dbReference type="SUPFAM" id="SSF52833">
    <property type="entry name" value="Thioredoxin-like"/>
    <property type="match status" value="1"/>
</dbReference>
<feature type="chain" id="PRO_5022218418" description="DUF4369 domain-containing protein" evidence="1">
    <location>
        <begin position="21"/>
        <end position="382"/>
    </location>
</feature>
<dbReference type="RefSeq" id="WP_146381531.1">
    <property type="nucleotide sequence ID" value="NZ_VOEJ01000003.1"/>
</dbReference>
<reference evidence="2 3" key="1">
    <citation type="submission" date="2019-07" db="EMBL/GenBank/DDBJ databases">
        <authorList>
            <person name="Kim J."/>
        </authorList>
    </citation>
    <scope>NUCLEOTIDE SEQUENCE [LARGE SCALE GENOMIC DNA]</scope>
    <source>
        <strain evidence="3">dk17</strain>
    </source>
</reference>
<feature type="signal peptide" evidence="1">
    <location>
        <begin position="1"/>
        <end position="20"/>
    </location>
</feature>
<evidence type="ECO:0008006" key="4">
    <source>
        <dbReference type="Google" id="ProtNLM"/>
    </source>
</evidence>
<name>A0A563UF28_9SPHI</name>
<dbReference type="AlphaFoldDB" id="A0A563UF28"/>
<accession>A0A563UF28</accession>